<evidence type="ECO:0000313" key="1">
    <source>
        <dbReference type="EMBL" id="POS82432.1"/>
    </source>
</evidence>
<comment type="caution">
    <text evidence="1">The sequence shown here is derived from an EMBL/GenBank/DDBJ whole genome shotgun (WGS) entry which is preliminary data.</text>
</comment>
<evidence type="ECO:0000313" key="2">
    <source>
        <dbReference type="Proteomes" id="UP000237438"/>
    </source>
</evidence>
<sequence length="82" mass="8500">MSPSPLPSLNSPSIGFDRSDESQMLVAAATVTTSASSNPASCLEQGQSDVVSSAMPAHSNAGNLESDMTVSDSWIIWRPAAF</sequence>
<dbReference type="EMBL" id="PEDP01002851">
    <property type="protein sequence ID" value="POS82432.1"/>
    <property type="molecule type" value="Genomic_DNA"/>
</dbReference>
<keyword evidence="2" id="KW-1185">Reference proteome</keyword>
<dbReference type="AlphaFoldDB" id="A0A2S4PK58"/>
<organism evidence="1 2">
    <name type="scientific">Erysiphe pulchra</name>
    <dbReference type="NCBI Taxonomy" id="225359"/>
    <lineage>
        <taxon>Eukaryota</taxon>
        <taxon>Fungi</taxon>
        <taxon>Dikarya</taxon>
        <taxon>Ascomycota</taxon>
        <taxon>Pezizomycotina</taxon>
        <taxon>Leotiomycetes</taxon>
        <taxon>Erysiphales</taxon>
        <taxon>Erysiphaceae</taxon>
        <taxon>Erysiphe</taxon>
    </lineage>
</organism>
<reference evidence="1 2" key="1">
    <citation type="submission" date="2017-10" db="EMBL/GenBank/DDBJ databases">
        <title>Development of genomic resources for the powdery mildew, Erysiphe pulchra.</title>
        <authorList>
            <person name="Wadl P.A."/>
            <person name="Mack B.M."/>
            <person name="Moore G."/>
            <person name="Beltz S.B."/>
        </authorList>
    </citation>
    <scope>NUCLEOTIDE SEQUENCE [LARGE SCALE GENOMIC DNA]</scope>
    <source>
        <strain evidence="1">Cflorida</strain>
    </source>
</reference>
<dbReference type="Proteomes" id="UP000237438">
    <property type="component" value="Unassembled WGS sequence"/>
</dbReference>
<proteinExistence type="predicted"/>
<gene>
    <name evidence="1" type="ORF">EPUL_006122</name>
</gene>
<protein>
    <submittedName>
        <fullName evidence="1">Uncharacterized protein</fullName>
    </submittedName>
</protein>
<name>A0A2S4PK58_9PEZI</name>
<accession>A0A2S4PK58</accession>